<feature type="compositionally biased region" description="Basic and acidic residues" evidence="5">
    <location>
        <begin position="1029"/>
        <end position="1045"/>
    </location>
</feature>
<feature type="compositionally biased region" description="Polar residues" evidence="5">
    <location>
        <begin position="1072"/>
        <end position="1081"/>
    </location>
</feature>
<dbReference type="InterPro" id="IPR054357">
    <property type="entry name" value="MFE-2_N"/>
</dbReference>
<evidence type="ECO:0000313" key="9">
    <source>
        <dbReference type="Proteomes" id="UP000070328"/>
    </source>
</evidence>
<dbReference type="SMART" id="SM01052">
    <property type="entry name" value="CAP_GLY"/>
    <property type="match status" value="1"/>
</dbReference>
<gene>
    <name evidence="8" type="ORF">CSIM01_08323</name>
</gene>
<feature type="region of interest" description="Disordered" evidence="5">
    <location>
        <begin position="1028"/>
        <end position="1152"/>
    </location>
</feature>
<keyword evidence="3 4" id="KW-0862">Zinc</keyword>
<dbReference type="GO" id="GO:0008270">
    <property type="term" value="F:zinc ion binding"/>
    <property type="evidence" value="ECO:0007669"/>
    <property type="project" value="UniProtKB-KW"/>
</dbReference>
<dbReference type="Pfam" id="PF01575">
    <property type="entry name" value="MaoC_dehydratas"/>
    <property type="match status" value="1"/>
</dbReference>
<feature type="compositionally biased region" description="Low complexity" evidence="5">
    <location>
        <begin position="1196"/>
        <end position="1208"/>
    </location>
</feature>
<protein>
    <submittedName>
        <fullName evidence="8">CAP-Gly domain-containing protein</fullName>
    </submittedName>
</protein>
<name>A0A135RYG0_9PEZI</name>
<dbReference type="Gene3D" id="3.80.10.10">
    <property type="entry name" value="Ribonuclease Inhibitor"/>
    <property type="match status" value="2"/>
</dbReference>
<evidence type="ECO:0000256" key="1">
    <source>
        <dbReference type="ARBA" id="ARBA00022723"/>
    </source>
</evidence>
<dbReference type="SUPFAM" id="SSF90229">
    <property type="entry name" value="CCCH zinc finger"/>
    <property type="match status" value="1"/>
</dbReference>
<dbReference type="EMBL" id="JFBX01000764">
    <property type="protein sequence ID" value="KXH28702.1"/>
    <property type="molecule type" value="Genomic_DNA"/>
</dbReference>
<keyword evidence="1 4" id="KW-0479">Metal-binding</keyword>
<evidence type="ECO:0000256" key="3">
    <source>
        <dbReference type="ARBA" id="ARBA00022833"/>
    </source>
</evidence>
<dbReference type="PROSITE" id="PS50245">
    <property type="entry name" value="CAP_GLY_2"/>
    <property type="match status" value="1"/>
</dbReference>
<dbReference type="InterPro" id="IPR036855">
    <property type="entry name" value="Znf_CCCH_sf"/>
</dbReference>
<evidence type="ECO:0000256" key="5">
    <source>
        <dbReference type="SAM" id="MobiDB-lite"/>
    </source>
</evidence>
<dbReference type="InterPro" id="IPR029069">
    <property type="entry name" value="HotDog_dom_sf"/>
</dbReference>
<dbReference type="PROSITE" id="PS51450">
    <property type="entry name" value="LRR"/>
    <property type="match status" value="1"/>
</dbReference>
<comment type="caution">
    <text evidence="8">The sequence shown here is derived from an EMBL/GenBank/DDBJ whole genome shotgun (WGS) entry which is preliminary data.</text>
</comment>
<feature type="region of interest" description="Disordered" evidence="5">
    <location>
        <begin position="1362"/>
        <end position="1386"/>
    </location>
</feature>
<dbReference type="Pfam" id="PF22622">
    <property type="entry name" value="MFE-2_hydrat-2_N"/>
    <property type="match status" value="1"/>
</dbReference>
<proteinExistence type="predicted"/>
<feature type="compositionally biased region" description="Low complexity" evidence="5">
    <location>
        <begin position="1119"/>
        <end position="1135"/>
    </location>
</feature>
<dbReference type="GO" id="GO:0003857">
    <property type="term" value="F:(3S)-3-hydroxyacyl-CoA dehydrogenase (NAD+) activity"/>
    <property type="evidence" value="ECO:0007669"/>
    <property type="project" value="TreeGrafter"/>
</dbReference>
<dbReference type="InterPro" id="IPR032675">
    <property type="entry name" value="LRR_dom_sf"/>
</dbReference>
<feature type="compositionally biased region" description="Low complexity" evidence="5">
    <location>
        <begin position="1082"/>
        <end position="1092"/>
    </location>
</feature>
<dbReference type="GO" id="GO:0005777">
    <property type="term" value="C:peroxisome"/>
    <property type="evidence" value="ECO:0007669"/>
    <property type="project" value="TreeGrafter"/>
</dbReference>
<keyword evidence="2 4" id="KW-0863">Zinc-finger</keyword>
<dbReference type="SUPFAM" id="SSF74924">
    <property type="entry name" value="Cap-Gly domain"/>
    <property type="match status" value="1"/>
</dbReference>
<feature type="domain" description="C3H1-type" evidence="6">
    <location>
        <begin position="1230"/>
        <end position="1258"/>
    </location>
</feature>
<evidence type="ECO:0000256" key="2">
    <source>
        <dbReference type="ARBA" id="ARBA00022771"/>
    </source>
</evidence>
<dbReference type="InterPro" id="IPR001611">
    <property type="entry name" value="Leu-rich_rpt"/>
</dbReference>
<feature type="region of interest" description="Disordered" evidence="5">
    <location>
        <begin position="779"/>
        <end position="815"/>
    </location>
</feature>
<evidence type="ECO:0000259" key="7">
    <source>
        <dbReference type="PROSITE" id="PS50245"/>
    </source>
</evidence>
<evidence type="ECO:0000256" key="4">
    <source>
        <dbReference type="PROSITE-ProRule" id="PRU00723"/>
    </source>
</evidence>
<dbReference type="PANTHER" id="PTHR13078:SF57">
    <property type="entry name" value="DEHYDRATASE, PUTATIVE (AFU_ORTHOLOGUE AFUA_5G00640)-RELATED"/>
    <property type="match status" value="1"/>
</dbReference>
<dbReference type="InterPro" id="IPR002539">
    <property type="entry name" value="MaoC-like_dom"/>
</dbReference>
<keyword evidence="9" id="KW-1185">Reference proteome</keyword>
<feature type="region of interest" description="Disordered" evidence="5">
    <location>
        <begin position="1175"/>
        <end position="1226"/>
    </location>
</feature>
<dbReference type="PROSITE" id="PS50103">
    <property type="entry name" value="ZF_C3H1"/>
    <property type="match status" value="1"/>
</dbReference>
<reference evidence="8 9" key="1">
    <citation type="submission" date="2014-02" db="EMBL/GenBank/DDBJ databases">
        <title>The genome sequence of Colletotrichum simmondsii CBS122122.</title>
        <authorList>
            <person name="Baroncelli R."/>
            <person name="Thon M.R."/>
        </authorList>
    </citation>
    <scope>NUCLEOTIDE SEQUENCE [LARGE SCALE GENOMIC DNA]</scope>
    <source>
        <strain evidence="8 9">CBS122122</strain>
    </source>
</reference>
<feature type="zinc finger region" description="C3H1-type" evidence="4">
    <location>
        <begin position="1230"/>
        <end position="1258"/>
    </location>
</feature>
<evidence type="ECO:0000259" key="6">
    <source>
        <dbReference type="PROSITE" id="PS50103"/>
    </source>
</evidence>
<dbReference type="InterPro" id="IPR036859">
    <property type="entry name" value="CAP-Gly_dom_sf"/>
</dbReference>
<dbReference type="SUPFAM" id="SSF54637">
    <property type="entry name" value="Thioesterase/thiol ester dehydrase-isomerase"/>
    <property type="match status" value="2"/>
</dbReference>
<organism evidence="8 9">
    <name type="scientific">Colletotrichum simmondsii</name>
    <dbReference type="NCBI Taxonomy" id="703756"/>
    <lineage>
        <taxon>Eukaryota</taxon>
        <taxon>Fungi</taxon>
        <taxon>Dikarya</taxon>
        <taxon>Ascomycota</taxon>
        <taxon>Pezizomycotina</taxon>
        <taxon>Sordariomycetes</taxon>
        <taxon>Hypocreomycetidae</taxon>
        <taxon>Glomerellales</taxon>
        <taxon>Glomerellaceae</taxon>
        <taxon>Colletotrichum</taxon>
        <taxon>Colletotrichum acutatum species complex</taxon>
    </lineage>
</organism>
<feature type="compositionally biased region" description="Acidic residues" evidence="5">
    <location>
        <begin position="783"/>
        <end position="798"/>
    </location>
</feature>
<dbReference type="GO" id="GO:0006635">
    <property type="term" value="P:fatty acid beta-oxidation"/>
    <property type="evidence" value="ECO:0007669"/>
    <property type="project" value="TreeGrafter"/>
</dbReference>
<evidence type="ECO:0000313" key="8">
    <source>
        <dbReference type="EMBL" id="KXH28702.1"/>
    </source>
</evidence>
<dbReference type="Pfam" id="PF01302">
    <property type="entry name" value="CAP_GLY"/>
    <property type="match status" value="1"/>
</dbReference>
<accession>A0A135RYG0</accession>
<dbReference type="GO" id="GO:0004300">
    <property type="term" value="F:enoyl-CoA hydratase activity"/>
    <property type="evidence" value="ECO:0007669"/>
    <property type="project" value="TreeGrafter"/>
</dbReference>
<dbReference type="Gene3D" id="3.10.129.10">
    <property type="entry name" value="Hotdog Thioesterase"/>
    <property type="match status" value="1"/>
</dbReference>
<dbReference type="OrthoDB" id="5273213at2759"/>
<dbReference type="InterPro" id="IPR000571">
    <property type="entry name" value="Znf_CCCH"/>
</dbReference>
<dbReference type="Proteomes" id="UP000070328">
    <property type="component" value="Unassembled WGS sequence"/>
</dbReference>
<dbReference type="GO" id="GO:0044594">
    <property type="term" value="F:17-beta-hydroxysteroid dehydrogenase (NAD+) activity"/>
    <property type="evidence" value="ECO:0007669"/>
    <property type="project" value="TreeGrafter"/>
</dbReference>
<dbReference type="SUPFAM" id="SSF52058">
    <property type="entry name" value="L domain-like"/>
    <property type="match status" value="1"/>
</dbReference>
<feature type="region of interest" description="Disordered" evidence="5">
    <location>
        <begin position="942"/>
        <end position="961"/>
    </location>
</feature>
<dbReference type="PANTHER" id="PTHR13078">
    <property type="entry name" value="PEROXISOMAL MULTIFUNCTIONAL ENZYME TYPE 2-RELATED"/>
    <property type="match status" value="1"/>
</dbReference>
<dbReference type="InterPro" id="IPR000938">
    <property type="entry name" value="CAP-Gly_domain"/>
</dbReference>
<sequence length="1399" mass="151660">MSGPGVGFEYPRQPVSWVKRDVLLFANTIGATDDELHFLYATNTEPAFKGDTQEVVDFYAAQKAVQIPNVPSFDARRVVDGQRKIVLHKTIPPTSAGKKFEVRTKVLGVYDKGRPGSVVETQTDLVELPSNEVYASVITSSFYIAQGNWGGPKGPATENFPPPKDKKPDATFSQATNKESALLYRLNGDYNPLHATPEPGKKMGFPGAIMHGLYSWNSTAHGLLKALGGSDPANIKEYQARFASPVMPGDKLVTDAWRTGDIKDGWEEVRFQTKVEGGKIVLSNGPVAGTSGSWLGVEWDDIGRGKHDGQHKDVRYFSCLSKAPTAASFVRPTRRADVAQSFVTALHGKYASEAVAKREAEIQQIVFFGKKPAEEVGFDKIRRQLARVEDLTIVILDGTRIQSDVVDGEKSIKETSPLIYELDVSRNLFEEFDQVIKICQELDGLKSLRLNGNRFQVIETGETQAFAKVTELELEETLLSWEALCGLARKFPSLETWSCSLNQLTVLPSVSFGSLAATLTTLDLEFNEFTSLSDIAALSSLDSLRNLHLKGNNIATISSPSGPVPTFSTSLQYVDISYNAVASWAFVDALPTSFPGLTALRFAHNPIYDRPDPDAAAGDNQTKSTDEAHMVTIGRLASLKALNFTAISAKDRENADMFYLSRIARQLASVPEAAEPEIIAQHARYQELCDLYGAPDVIRRDEINPTYLEARLITVHFTHVAAAAARLDGGSWEEGQQVTKTATIPKSCDVYAVKGIAGRLFGAEPLRLRLVWETGEWDPVGGFDDEENADDSSDEEDAATGRSGEGAAGAQEARGGRWVKREVELRDGPRQLGFCVDGMDVNIRVEDRLRAIPFATSAKATWASKHPAEQKIVTNGKTENETSQSYLEKYDFTVFPPLDLKQLHISIIEIETHERSSKSVQAPTMPPKVTNATTFNTAAGNTRKGLSHSIHSPQADDGPQIRPTHFIIREGSGSPGAIVPVIPVDLLPDYVTIVGLSRTLTINDTTGMSNLGTFAEPQGHFQLQLVSPAHDRPTGGSPESRDSGRPLEPQRPGPDAAKVGKQSHVTERGGVTESSKSATSQPTPKTLTDVPLLTPPPPPPRVLDWAEDDTESVSTDNFSSAEVSAPDSSSKSSSGSRDKRKPLRRAPVPAAAAIKETSNAEIAERMLELGRVQQQAVARNHHHHPAQALKTAAAASHSSDGSIRTSSSIAAGASKPTPPELTAGKQKVVRPDGSLCRHWCQTGQCSWGNECRYTHQMPLTLEGLADVNMTELPSWWRKQAGLPAEGTIDPRIFAVATVATGLRKSSSSPFPAAVGVAHTALSPMALESSRKATRVKPGKAERKLARELRGVQFGIERAQATMSSPVAVGSKKKPSPGRVQTQTVGMQQAEEAVEKLVDI</sequence>
<dbReference type="CDD" id="cd03448">
    <property type="entry name" value="HDE_HSD"/>
    <property type="match status" value="1"/>
</dbReference>
<feature type="domain" description="CAP-Gly" evidence="7">
    <location>
        <begin position="285"/>
        <end position="331"/>
    </location>
</feature>